<evidence type="ECO:0000313" key="4">
    <source>
        <dbReference type="Proteomes" id="UP000796880"/>
    </source>
</evidence>
<dbReference type="PANTHER" id="PTHR35546">
    <property type="entry name" value="F-BOX PROTEIN INTERACTION DOMAIN PROTEIN-RELATED"/>
    <property type="match status" value="1"/>
</dbReference>
<dbReference type="CDD" id="cd22157">
    <property type="entry name" value="F-box_AtFBW1-like"/>
    <property type="match status" value="1"/>
</dbReference>
<protein>
    <recommendedName>
        <fullName evidence="5">F-box domain-containing protein</fullName>
    </recommendedName>
</protein>
<evidence type="ECO:0000259" key="1">
    <source>
        <dbReference type="Pfam" id="PF00646"/>
    </source>
</evidence>
<dbReference type="Pfam" id="PF00646">
    <property type="entry name" value="F-box"/>
    <property type="match status" value="1"/>
</dbReference>
<dbReference type="InterPro" id="IPR017451">
    <property type="entry name" value="F-box-assoc_interact_dom"/>
</dbReference>
<dbReference type="InterPro" id="IPR006527">
    <property type="entry name" value="F-box-assoc_dom_typ1"/>
</dbReference>
<evidence type="ECO:0000259" key="2">
    <source>
        <dbReference type="Pfam" id="PF07734"/>
    </source>
</evidence>
<feature type="domain" description="F-box" evidence="1">
    <location>
        <begin position="28"/>
        <end position="64"/>
    </location>
</feature>
<dbReference type="Gene3D" id="1.20.1280.50">
    <property type="match status" value="1"/>
</dbReference>
<dbReference type="InterPro" id="IPR036047">
    <property type="entry name" value="F-box-like_dom_sf"/>
</dbReference>
<sequence>MASTKRPKSCPNPIETPSLSAQEVAENDDLLIEILVRLPLKSLITFKSVSIRWLSLISDPHFCRRRLNPLHNRAASGLFLSRFFNSDEISFISLNQNRMNNHFRLPFTILSSVRKRPESIKVLQSCNGLLLCSGIVKPCKGPINRTRIRTRNRYVYNPTTNHYTKLPQPSHALCESGCSDLHFSLAFDPSKSNHYKVVCVRLVPEMEVEIYSSETGLWRLCKRRFFTRRLCPKFPISDFNLHGGVFWNGALHWIGTRGYALYFNLDEDDERLRRLPLPCSTPEVWSHSVRYFGESGGHLHLAGINDSPSTQLNVYELERDYSVDPRDGDGFDLADLSFKIVCVVRCEVEEESYLVMRITGGIVIYGLTTQTFKKLCDIDDDEDDDFVVDAGDEIIDLGWSRAYQYIESLACA</sequence>
<dbReference type="NCBIfam" id="TIGR01640">
    <property type="entry name" value="F_box_assoc_1"/>
    <property type="match status" value="1"/>
</dbReference>
<organism evidence="3 4">
    <name type="scientific">Rhamnella rubrinervis</name>
    <dbReference type="NCBI Taxonomy" id="2594499"/>
    <lineage>
        <taxon>Eukaryota</taxon>
        <taxon>Viridiplantae</taxon>
        <taxon>Streptophyta</taxon>
        <taxon>Embryophyta</taxon>
        <taxon>Tracheophyta</taxon>
        <taxon>Spermatophyta</taxon>
        <taxon>Magnoliopsida</taxon>
        <taxon>eudicotyledons</taxon>
        <taxon>Gunneridae</taxon>
        <taxon>Pentapetalae</taxon>
        <taxon>rosids</taxon>
        <taxon>fabids</taxon>
        <taxon>Rosales</taxon>
        <taxon>Rhamnaceae</taxon>
        <taxon>rhamnoid group</taxon>
        <taxon>Rhamneae</taxon>
        <taxon>Rhamnella</taxon>
    </lineage>
</organism>
<keyword evidence="4" id="KW-1185">Reference proteome</keyword>
<dbReference type="Proteomes" id="UP000796880">
    <property type="component" value="Unassembled WGS sequence"/>
</dbReference>
<dbReference type="EMBL" id="VOIH02000007">
    <property type="protein sequence ID" value="KAF3441246.1"/>
    <property type="molecule type" value="Genomic_DNA"/>
</dbReference>
<name>A0A8K0E2U8_9ROSA</name>
<feature type="domain" description="F-box associated beta-propeller type 1" evidence="2">
    <location>
        <begin position="91"/>
        <end position="282"/>
    </location>
</feature>
<dbReference type="InterPro" id="IPR001810">
    <property type="entry name" value="F-box_dom"/>
</dbReference>
<comment type="caution">
    <text evidence="3">The sequence shown here is derived from an EMBL/GenBank/DDBJ whole genome shotgun (WGS) entry which is preliminary data.</text>
</comment>
<dbReference type="AlphaFoldDB" id="A0A8K0E2U8"/>
<dbReference type="SUPFAM" id="SSF81383">
    <property type="entry name" value="F-box domain"/>
    <property type="match status" value="1"/>
</dbReference>
<dbReference type="Pfam" id="PF07734">
    <property type="entry name" value="FBA_1"/>
    <property type="match status" value="1"/>
</dbReference>
<dbReference type="InterPro" id="IPR055290">
    <property type="entry name" value="At3g26010-like"/>
</dbReference>
<evidence type="ECO:0008006" key="5">
    <source>
        <dbReference type="Google" id="ProtNLM"/>
    </source>
</evidence>
<dbReference type="OrthoDB" id="1161293at2759"/>
<reference evidence="3" key="1">
    <citation type="submission" date="2020-03" db="EMBL/GenBank/DDBJ databases">
        <title>A high-quality chromosome-level genome assembly of a woody plant with both climbing and erect habits, Rhamnella rubrinervis.</title>
        <authorList>
            <person name="Lu Z."/>
            <person name="Yang Y."/>
            <person name="Zhu X."/>
            <person name="Sun Y."/>
        </authorList>
    </citation>
    <scope>NUCLEOTIDE SEQUENCE</scope>
    <source>
        <strain evidence="3">BYM</strain>
        <tissue evidence="3">Leaf</tissue>
    </source>
</reference>
<accession>A0A8K0E2U8</accession>
<dbReference type="PANTHER" id="PTHR35546:SF115">
    <property type="entry name" value="F-BOX DOMAIN-CONTAINING PROTEIN"/>
    <property type="match status" value="1"/>
</dbReference>
<gene>
    <name evidence="3" type="ORF">FNV43_RR15159</name>
</gene>
<evidence type="ECO:0000313" key="3">
    <source>
        <dbReference type="EMBL" id="KAF3441246.1"/>
    </source>
</evidence>
<proteinExistence type="predicted"/>